<protein>
    <recommendedName>
        <fullName evidence="1">Cohesin domain-containing protein</fullName>
    </recommendedName>
</protein>
<dbReference type="RefSeq" id="WP_152752635.1">
    <property type="nucleotide sequence ID" value="NZ_SPSE01000033.1"/>
</dbReference>
<evidence type="ECO:0000259" key="1">
    <source>
        <dbReference type="Pfam" id="PF00963"/>
    </source>
</evidence>
<gene>
    <name evidence="2" type="ORF">E4V82_13260</name>
</gene>
<organism evidence="2 3">
    <name type="scientific">Clostridium estertheticum</name>
    <dbReference type="NCBI Taxonomy" id="238834"/>
    <lineage>
        <taxon>Bacteria</taxon>
        <taxon>Bacillati</taxon>
        <taxon>Bacillota</taxon>
        <taxon>Clostridia</taxon>
        <taxon>Eubacteriales</taxon>
        <taxon>Clostridiaceae</taxon>
        <taxon>Clostridium</taxon>
    </lineage>
</organism>
<dbReference type="Gene3D" id="2.60.40.680">
    <property type="match status" value="1"/>
</dbReference>
<dbReference type="SUPFAM" id="SSF49384">
    <property type="entry name" value="Carbohydrate-binding domain"/>
    <property type="match status" value="1"/>
</dbReference>
<dbReference type="Proteomes" id="UP000342249">
    <property type="component" value="Unassembled WGS sequence"/>
</dbReference>
<dbReference type="EMBL" id="SPSF01000032">
    <property type="protein sequence ID" value="MPQ63076.1"/>
    <property type="molecule type" value="Genomic_DNA"/>
</dbReference>
<dbReference type="InterPro" id="IPR002102">
    <property type="entry name" value="Cohesin_dom"/>
</dbReference>
<comment type="caution">
    <text evidence="2">The sequence shown here is derived from an EMBL/GenBank/DDBJ whole genome shotgun (WGS) entry which is preliminary data.</text>
</comment>
<dbReference type="GO" id="GO:0030246">
    <property type="term" value="F:carbohydrate binding"/>
    <property type="evidence" value="ECO:0007669"/>
    <property type="project" value="InterPro"/>
</dbReference>
<proteinExistence type="predicted"/>
<feature type="domain" description="Cohesin" evidence="1">
    <location>
        <begin position="209"/>
        <end position="295"/>
    </location>
</feature>
<accession>A0A5N7J2W2</accession>
<sequence length="395" mass="44181">MKKFYQKFISKMGIVFLMALVFGVLSSGNVYAVTYKNAIPQMTSNTKPSGVAFCDNNYGGEEAFKAFDGENYYNGLAFHAWGTSKTIGTIGYEFTDEKIISAYALNYNDSRGEYKPSVLSRPTQWTFEGWDGYKWVVLDNRTVTDWKPVERRVFEINNRTPFIKYQLSITKNAGAKSGEVNLQVQELEFLENADVVINKVVLNIEPEKSKIKKTETVTANLTIDNIQNIAAEDIRIKYDAEKLEYIDCAEVDGIKLVKNDAKAGELRCILASKGKDNIANAKKILLKLNFKGIKAGEALVDVVKGRVSDGIEMEKDLTDAECGQATIIIEDSLMKDVNNSGEYTLLDLAIDGRYLGEAPTTLPQYNTDIIENKAIDDADLIEIGNQMLSNQNYKF</sequence>
<evidence type="ECO:0000313" key="3">
    <source>
        <dbReference type="Proteomes" id="UP000342249"/>
    </source>
</evidence>
<dbReference type="GO" id="GO:0000272">
    <property type="term" value="P:polysaccharide catabolic process"/>
    <property type="evidence" value="ECO:0007669"/>
    <property type="project" value="InterPro"/>
</dbReference>
<dbReference type="Pfam" id="PF00963">
    <property type="entry name" value="Cohesin"/>
    <property type="match status" value="1"/>
</dbReference>
<reference evidence="2 3" key="1">
    <citation type="journal article" date="2019" name="Lett. Appl. Microbiol.">
        <title>A case of 'blown pack' spoilage of vacuum-packaged pork likely associated with Clostridium estertheticum in Canada.</title>
        <authorList>
            <person name="Zhang P."/>
            <person name="Ward P."/>
            <person name="McMullen L.M."/>
            <person name="Yang X."/>
        </authorList>
    </citation>
    <scope>NUCLEOTIDE SEQUENCE [LARGE SCALE GENOMIC DNA]</scope>
    <source>
        <strain evidence="2 3">MA19</strain>
    </source>
</reference>
<dbReference type="InterPro" id="IPR008965">
    <property type="entry name" value="CBM2/CBM3_carb-bd_dom_sf"/>
</dbReference>
<dbReference type="CDD" id="cd08547">
    <property type="entry name" value="Type_II_cohesin"/>
    <property type="match status" value="1"/>
</dbReference>
<evidence type="ECO:0000313" key="2">
    <source>
        <dbReference type="EMBL" id="MPQ63076.1"/>
    </source>
</evidence>
<name>A0A5N7J2W2_9CLOT</name>
<dbReference type="AlphaFoldDB" id="A0A5N7J2W2"/>